<dbReference type="AlphaFoldDB" id="F0TBP1"/>
<dbReference type="RefSeq" id="WP_013644469.1">
    <property type="nucleotide sequence ID" value="NC_015216.1"/>
</dbReference>
<feature type="transmembrane region" description="Helical" evidence="1">
    <location>
        <begin position="154"/>
        <end position="172"/>
    </location>
</feature>
<reference evidence="2 3" key="2">
    <citation type="journal article" date="2014" name="Int. J. Syst. Evol. Microbiol.">
        <title>Methanobacterium paludis sp. nov. and a novel strain of Methanobacterium lacus isolated from northern peatlands.</title>
        <authorList>
            <person name="Cadillo-Quiroz H."/>
            <person name="Brauer S.L."/>
            <person name="Goodson N."/>
            <person name="Yavitt J.B."/>
            <person name="Zinder S.H."/>
        </authorList>
    </citation>
    <scope>NUCLEOTIDE SEQUENCE [LARGE SCALE GENOMIC DNA]</scope>
    <source>
        <strain evidence="2 3">AL-21</strain>
    </source>
</reference>
<reference evidence="3" key="1">
    <citation type="submission" date="2011-02" db="EMBL/GenBank/DDBJ databases">
        <title>Complete sequence of Methanobacterium sp. AL-21.</title>
        <authorList>
            <consortium name="US DOE Joint Genome Institute"/>
            <person name="Lucas S."/>
            <person name="Copeland A."/>
            <person name="Lapidus A."/>
            <person name="Cheng J.-F."/>
            <person name="Goodwin L."/>
            <person name="Pitluck S."/>
            <person name="Chertkov O."/>
            <person name="Detter J.C."/>
            <person name="Han C."/>
            <person name="Tapia R."/>
            <person name="Land M."/>
            <person name="Hauser L."/>
            <person name="Kyrpides N."/>
            <person name="Ivanova N."/>
            <person name="Mikhailova N."/>
            <person name="Pagani I."/>
            <person name="Cadillo-Quiroz H."/>
            <person name="Imachi H."/>
            <person name="Zinder S."/>
            <person name="Liu W."/>
            <person name="Woyke T."/>
        </authorList>
    </citation>
    <scope>NUCLEOTIDE SEQUENCE [LARGE SCALE GENOMIC DNA]</scope>
    <source>
        <strain evidence="3">AL-21</strain>
    </source>
</reference>
<keyword evidence="1" id="KW-1133">Transmembrane helix</keyword>
<dbReference type="KEGG" id="mel:Metbo_0869"/>
<dbReference type="OrthoDB" id="69318at2157"/>
<dbReference type="Proteomes" id="UP000007490">
    <property type="component" value="Chromosome"/>
</dbReference>
<name>F0TBP1_METLA</name>
<feature type="transmembrane region" description="Helical" evidence="1">
    <location>
        <begin position="179"/>
        <end position="200"/>
    </location>
</feature>
<dbReference type="STRING" id="877455.Metbo_0869"/>
<dbReference type="EMBL" id="CP002551">
    <property type="protein sequence ID" value="ADZ09118.1"/>
    <property type="molecule type" value="Genomic_DNA"/>
</dbReference>
<evidence type="ECO:0000313" key="2">
    <source>
        <dbReference type="EMBL" id="ADZ09118.1"/>
    </source>
</evidence>
<dbReference type="eggNOG" id="arCOG07652">
    <property type="taxonomic scope" value="Archaea"/>
</dbReference>
<evidence type="ECO:0000256" key="1">
    <source>
        <dbReference type="SAM" id="Phobius"/>
    </source>
</evidence>
<keyword evidence="1" id="KW-0472">Membrane</keyword>
<organism evidence="2 3">
    <name type="scientific">Methanobacterium lacus (strain AL-21)</name>
    <dbReference type="NCBI Taxonomy" id="877455"/>
    <lineage>
        <taxon>Archaea</taxon>
        <taxon>Methanobacteriati</taxon>
        <taxon>Methanobacteriota</taxon>
        <taxon>Methanomada group</taxon>
        <taxon>Methanobacteria</taxon>
        <taxon>Methanobacteriales</taxon>
        <taxon>Methanobacteriaceae</taxon>
        <taxon>Methanobacterium</taxon>
    </lineage>
</organism>
<sequence length="203" mass="24212">MEDSEILDKIDKNTNIIFYDKNVYKCYTKLKEDHICVYFNEPTPIKGRLIEIINTIGVNDKNPLNPMTIPDLTDLIINDPEYDRLIIIFNNFERLTKRTAQVYQQLYNSPNIQFICSFSEQFKKEIYPFFKQFEFVNNEEYEKNSTSNEINVTYVFYIIITFYCSLFYLKFVSSALQNVYVLIGAIWFVLIIFRTLFYMGGRP</sequence>
<accession>F0TBP1</accession>
<proteinExistence type="predicted"/>
<evidence type="ECO:0000313" key="3">
    <source>
        <dbReference type="Proteomes" id="UP000007490"/>
    </source>
</evidence>
<dbReference type="GeneID" id="10277318"/>
<dbReference type="HOGENOM" id="CLU_1352117_0_0_2"/>
<keyword evidence="1" id="KW-0812">Transmembrane</keyword>
<gene>
    <name evidence="2" type="ordered locus">Metbo_0869</name>
</gene>
<keyword evidence="3" id="KW-1185">Reference proteome</keyword>
<protein>
    <submittedName>
        <fullName evidence="2">Uncharacterized protein</fullName>
    </submittedName>
</protein>